<dbReference type="Proteomes" id="UP000278962">
    <property type="component" value="Unassembled WGS sequence"/>
</dbReference>
<feature type="transmembrane region" description="Helical" evidence="1">
    <location>
        <begin position="16"/>
        <end position="36"/>
    </location>
</feature>
<protein>
    <submittedName>
        <fullName evidence="2">Uncharacterized protein</fullName>
    </submittedName>
</protein>
<keyword evidence="1" id="KW-0812">Transmembrane</keyword>
<organism evidence="2 3">
    <name type="scientific">Solirubrobacter pauli</name>
    <dbReference type="NCBI Taxonomy" id="166793"/>
    <lineage>
        <taxon>Bacteria</taxon>
        <taxon>Bacillati</taxon>
        <taxon>Actinomycetota</taxon>
        <taxon>Thermoleophilia</taxon>
        <taxon>Solirubrobacterales</taxon>
        <taxon>Solirubrobacteraceae</taxon>
        <taxon>Solirubrobacter</taxon>
    </lineage>
</organism>
<evidence type="ECO:0000256" key="1">
    <source>
        <dbReference type="SAM" id="Phobius"/>
    </source>
</evidence>
<keyword evidence="1" id="KW-0472">Membrane</keyword>
<evidence type="ECO:0000313" key="2">
    <source>
        <dbReference type="EMBL" id="RKQ85025.1"/>
    </source>
</evidence>
<proteinExistence type="predicted"/>
<keyword evidence="1" id="KW-1133">Transmembrane helix</keyword>
<keyword evidence="3" id="KW-1185">Reference proteome</keyword>
<comment type="caution">
    <text evidence="2">The sequence shown here is derived from an EMBL/GenBank/DDBJ whole genome shotgun (WGS) entry which is preliminary data.</text>
</comment>
<dbReference type="AlphaFoldDB" id="A0A660KX28"/>
<evidence type="ECO:0000313" key="3">
    <source>
        <dbReference type="Proteomes" id="UP000278962"/>
    </source>
</evidence>
<sequence>MSQFNPLRNERDAFRVLLYVLAVAAVVLVATLVIQAL</sequence>
<dbReference type="EMBL" id="RBIL01000003">
    <property type="protein sequence ID" value="RKQ85025.1"/>
    <property type="molecule type" value="Genomic_DNA"/>
</dbReference>
<name>A0A660KX28_9ACTN</name>
<accession>A0A660KX28</accession>
<gene>
    <name evidence="2" type="ORF">C8N24_6659</name>
</gene>
<reference evidence="2 3" key="1">
    <citation type="submission" date="2018-10" db="EMBL/GenBank/DDBJ databases">
        <title>Genomic Encyclopedia of Archaeal and Bacterial Type Strains, Phase II (KMG-II): from individual species to whole genera.</title>
        <authorList>
            <person name="Goeker M."/>
        </authorList>
    </citation>
    <scope>NUCLEOTIDE SEQUENCE [LARGE SCALE GENOMIC DNA]</scope>
    <source>
        <strain evidence="2 3">DSM 14954</strain>
    </source>
</reference>